<protein>
    <recommendedName>
        <fullName evidence="3">FAD dependent oxidoreductase</fullName>
    </recommendedName>
</protein>
<evidence type="ECO:0000313" key="2">
    <source>
        <dbReference type="Proteomes" id="UP000638648"/>
    </source>
</evidence>
<sequence length="543" mass="59510">MSTLRTSVLVVGAGLGGVACALTAARLGHQVILTEETDWLGGQLTSQAVPPDENPWIERHGSASYRRLREGIRDYYRRCHPLRPDVAADPLLNPGLGFVSPLCHEPRVAVAVLEEMLAPYRTSGTLTVLLRHRPVAAASEGDIVRAVTLRRSEDAAEVTVEAAYVVDATELGDLLDLAGVEHVIGAEAVSETGEPHATPVADPLDQQAISWCFPLEYAAEPAEGSDAVIDRPASYDHWRTTVADFWPGPQLSWTDVEPITLARRDRRIFEGDPDDASLRDLWHYRRIVARSQFRPGTVTRDVTLVNWPQIDYWNLPLLGVDDATRDRALLGARELSLSFLYWMQTEAPRPDGGTGYPGLALRPDIVDTADGLAKAAYVRESRRILSEFTVTENHVGVEARGAQAGSALFHDSVGIGSYRIDLHPSTAGRTYVDIDCFPFQIPLGSLLPRRVENLLPANKNIGTTHITNGCYRLHPVEWSIGEAVGALVAYCLAAGSLPRQVRAEEGRLADYRRLLGDTLGVSLAWPEEVRTTPRGGRPREAAR</sequence>
<name>A0A927N2R5_9ACTN</name>
<evidence type="ECO:0000313" key="1">
    <source>
        <dbReference type="EMBL" id="MBE1611261.1"/>
    </source>
</evidence>
<dbReference type="PANTHER" id="PTHR42716">
    <property type="entry name" value="L-ASPARTATE OXIDASE"/>
    <property type="match status" value="1"/>
</dbReference>
<keyword evidence="2" id="KW-1185">Reference proteome</keyword>
<dbReference type="InterPro" id="IPR005288">
    <property type="entry name" value="NadB"/>
</dbReference>
<evidence type="ECO:0008006" key="3">
    <source>
        <dbReference type="Google" id="ProtNLM"/>
    </source>
</evidence>
<organism evidence="1 2">
    <name type="scientific">Actinopolymorpha pittospori</name>
    <dbReference type="NCBI Taxonomy" id="648752"/>
    <lineage>
        <taxon>Bacteria</taxon>
        <taxon>Bacillati</taxon>
        <taxon>Actinomycetota</taxon>
        <taxon>Actinomycetes</taxon>
        <taxon>Propionibacteriales</taxon>
        <taxon>Actinopolymorphaceae</taxon>
        <taxon>Actinopolymorpha</taxon>
    </lineage>
</organism>
<dbReference type="PROSITE" id="PS51257">
    <property type="entry name" value="PROKAR_LIPOPROTEIN"/>
    <property type="match status" value="1"/>
</dbReference>
<accession>A0A927N2R5</accession>
<dbReference type="Pfam" id="PF12831">
    <property type="entry name" value="FAD_oxidored"/>
    <property type="match status" value="1"/>
</dbReference>
<reference evidence="1" key="1">
    <citation type="submission" date="2020-10" db="EMBL/GenBank/DDBJ databases">
        <title>Sequencing the genomes of 1000 actinobacteria strains.</title>
        <authorList>
            <person name="Klenk H.-P."/>
        </authorList>
    </citation>
    <scope>NUCLEOTIDE SEQUENCE</scope>
    <source>
        <strain evidence="1">DSM 45354</strain>
    </source>
</reference>
<proteinExistence type="predicted"/>
<dbReference type="InterPro" id="IPR036188">
    <property type="entry name" value="FAD/NAD-bd_sf"/>
</dbReference>
<dbReference type="GO" id="GO:0008734">
    <property type="term" value="F:L-aspartate oxidase activity"/>
    <property type="evidence" value="ECO:0007669"/>
    <property type="project" value="InterPro"/>
</dbReference>
<dbReference type="SUPFAM" id="SSF51905">
    <property type="entry name" value="FAD/NAD(P)-binding domain"/>
    <property type="match status" value="1"/>
</dbReference>
<dbReference type="AlphaFoldDB" id="A0A927N2R5"/>
<dbReference type="EMBL" id="JADBEM010000001">
    <property type="protein sequence ID" value="MBE1611261.1"/>
    <property type="molecule type" value="Genomic_DNA"/>
</dbReference>
<dbReference type="PANTHER" id="PTHR42716:SF1">
    <property type="entry name" value="SLL0471 PROTEIN"/>
    <property type="match status" value="1"/>
</dbReference>
<dbReference type="RefSeq" id="WP_192754505.1">
    <property type="nucleotide sequence ID" value="NZ_BAABJL010000042.1"/>
</dbReference>
<dbReference type="GO" id="GO:0009435">
    <property type="term" value="P:NAD+ biosynthetic process"/>
    <property type="evidence" value="ECO:0007669"/>
    <property type="project" value="InterPro"/>
</dbReference>
<comment type="caution">
    <text evidence="1">The sequence shown here is derived from an EMBL/GenBank/DDBJ whole genome shotgun (WGS) entry which is preliminary data.</text>
</comment>
<gene>
    <name evidence="1" type="ORF">HEB94_008109</name>
</gene>
<dbReference type="Gene3D" id="3.40.50.720">
    <property type="entry name" value="NAD(P)-binding Rossmann-like Domain"/>
    <property type="match status" value="1"/>
</dbReference>
<dbReference type="Proteomes" id="UP000638648">
    <property type="component" value="Unassembled WGS sequence"/>
</dbReference>